<reference evidence="3" key="1">
    <citation type="submission" date="2014-05" db="EMBL/GenBank/DDBJ databases">
        <title>The transcriptome of the halophilic microalga Tetraselmis sp. GSL018 isolated from the Great Salt Lake, Utah.</title>
        <authorList>
            <person name="Jinkerson R.E."/>
            <person name="D'Adamo S."/>
            <person name="Posewitz M.C."/>
        </authorList>
    </citation>
    <scope>NUCLEOTIDE SEQUENCE</scope>
    <source>
        <strain evidence="3">GSL018</strain>
    </source>
</reference>
<dbReference type="PANTHER" id="PTHR34967:SF1">
    <property type="entry name" value="OS02G0257200 PROTEIN"/>
    <property type="match status" value="1"/>
</dbReference>
<feature type="transmembrane region" description="Helical" evidence="1">
    <location>
        <begin position="80"/>
        <end position="104"/>
    </location>
</feature>
<keyword evidence="1" id="KW-0812">Transmembrane</keyword>
<feature type="domain" description="YrhK" evidence="2">
    <location>
        <begin position="150"/>
        <end position="198"/>
    </location>
</feature>
<name>A0A061RAZ7_9CHLO</name>
<evidence type="ECO:0000259" key="2">
    <source>
        <dbReference type="Pfam" id="PF14145"/>
    </source>
</evidence>
<feature type="domain" description="YrhK" evidence="2">
    <location>
        <begin position="79"/>
        <end position="133"/>
    </location>
</feature>
<feature type="transmembrane region" description="Helical" evidence="1">
    <location>
        <begin position="110"/>
        <end position="132"/>
    </location>
</feature>
<keyword evidence="1" id="KW-0472">Membrane</keyword>
<proteinExistence type="predicted"/>
<protein>
    <recommendedName>
        <fullName evidence="2">YrhK domain-containing protein</fullName>
    </recommendedName>
</protein>
<evidence type="ECO:0000313" key="3">
    <source>
        <dbReference type="EMBL" id="JAC67676.1"/>
    </source>
</evidence>
<feature type="transmembrane region" description="Helical" evidence="1">
    <location>
        <begin position="12"/>
        <end position="34"/>
    </location>
</feature>
<sequence>MAFFPEDVLYLFMNVLHCFTVLQIILLFCSYFLVSAHDLWEVWSHMQKEQQVKPPGQNNTVREMLLRNWAKPSSWKTVEWYCATFYAIASAMFFAGSICFFPSLGSTAELVGIWIFIISSLIFIAGAVFNMLQLYTMTSKVAMQFLNATAVQFLVGAVLFLVASILFLVPWNGSQNYRNASELAAWLFIAGSALFFFGGVTNRSRVGHSRNYEQAVGGKDEQFRRAPAYEILVVACSEGSNVAAFGVAVPDYVEYRNEKNHSQTEEGPLQLA</sequence>
<evidence type="ECO:0000256" key="1">
    <source>
        <dbReference type="SAM" id="Phobius"/>
    </source>
</evidence>
<dbReference type="PANTHER" id="PTHR34967">
    <property type="entry name" value="OS02G0257200 PROTEIN"/>
    <property type="match status" value="1"/>
</dbReference>
<feature type="transmembrane region" description="Helical" evidence="1">
    <location>
        <begin position="153"/>
        <end position="171"/>
    </location>
</feature>
<dbReference type="EMBL" id="GBEZ01018802">
    <property type="protein sequence ID" value="JAC67676.1"/>
    <property type="molecule type" value="Transcribed_RNA"/>
</dbReference>
<dbReference type="InterPro" id="IPR025424">
    <property type="entry name" value="YrhK_domain"/>
</dbReference>
<accession>A0A061RAZ7</accession>
<dbReference type="Pfam" id="PF14145">
    <property type="entry name" value="YrhK"/>
    <property type="match status" value="2"/>
</dbReference>
<keyword evidence="1" id="KW-1133">Transmembrane helix</keyword>
<organism evidence="3">
    <name type="scientific">Tetraselmis sp. GSL018</name>
    <dbReference type="NCBI Taxonomy" id="582737"/>
    <lineage>
        <taxon>Eukaryota</taxon>
        <taxon>Viridiplantae</taxon>
        <taxon>Chlorophyta</taxon>
        <taxon>core chlorophytes</taxon>
        <taxon>Chlorodendrophyceae</taxon>
        <taxon>Chlorodendrales</taxon>
        <taxon>Chlorodendraceae</taxon>
        <taxon>Tetraselmis</taxon>
    </lineage>
</organism>
<feature type="transmembrane region" description="Helical" evidence="1">
    <location>
        <begin position="183"/>
        <end position="200"/>
    </location>
</feature>
<dbReference type="AlphaFoldDB" id="A0A061RAZ7"/>
<gene>
    <name evidence="3" type="ORF">TSPGSL018_10536</name>
</gene>